<dbReference type="Gene3D" id="3.30.70.3000">
    <property type="match status" value="1"/>
</dbReference>
<dbReference type="InterPro" id="IPR024956">
    <property type="entry name" value="tRNAHis_GuaTrfase_cat"/>
</dbReference>
<keyword evidence="2" id="KW-0808">Transferase</keyword>
<dbReference type="GO" id="GO:0000287">
    <property type="term" value="F:magnesium ion binding"/>
    <property type="evidence" value="ECO:0007669"/>
    <property type="project" value="InterPro"/>
</dbReference>
<accession>A0A811T8S1</accession>
<keyword evidence="2" id="KW-0548">Nucleotidyltransferase</keyword>
<dbReference type="GO" id="GO:0006400">
    <property type="term" value="P:tRNA modification"/>
    <property type="evidence" value="ECO:0007669"/>
    <property type="project" value="InterPro"/>
</dbReference>
<dbReference type="Pfam" id="PF04446">
    <property type="entry name" value="Thg1"/>
    <property type="match status" value="1"/>
</dbReference>
<proteinExistence type="predicted"/>
<name>A0A811T8S1_9EURY</name>
<feature type="domain" description="tRNAHis guanylyltransferase catalytic" evidence="1">
    <location>
        <begin position="2"/>
        <end position="117"/>
    </location>
</feature>
<evidence type="ECO:0000313" key="3">
    <source>
        <dbReference type="Proteomes" id="UP000637195"/>
    </source>
</evidence>
<gene>
    <name evidence="2" type="ORF">ANIMEMIM_00108</name>
</gene>
<dbReference type="EMBL" id="CAJHIM010000004">
    <property type="protein sequence ID" value="CAD6491205.1"/>
    <property type="molecule type" value="Genomic_DNA"/>
</dbReference>
<sequence>MKEREIFSGLIAPPPIFVRVDGRGFKKAIHGLGFKKPYDRAFASAMADCTSMFFEKSGFNTVLAYLFSDEINLFFTDIPFKARVEKIDSVIASFFASALTMQLELITPISFDTRIVPLAANDVIEYLGWRQNEAWNNYVASYGYYTLLKQGLKPHDAATRLKNMKQNEIHELTFQNGVNLGKTPCWQRRGIMVYGEASNNHAANKKIIQNWNIPLFKTTEGRMLIEMLIETI</sequence>
<dbReference type="InterPro" id="IPR038469">
    <property type="entry name" value="tRNAHis_GuaTrfase_Thg1_sf"/>
</dbReference>
<organism evidence="2 3">
    <name type="scientific">Candidatus Argoarchaeum ethanivorans</name>
    <dbReference type="NCBI Taxonomy" id="2608793"/>
    <lineage>
        <taxon>Archaea</taxon>
        <taxon>Methanobacteriati</taxon>
        <taxon>Methanobacteriota</taxon>
        <taxon>Stenosarchaea group</taxon>
        <taxon>Methanomicrobia</taxon>
        <taxon>Methanosarcinales</taxon>
        <taxon>Methanosarcinales incertae sedis</taxon>
        <taxon>GOM Arc I cluster</taxon>
        <taxon>Candidatus Argoarchaeum</taxon>
    </lineage>
</organism>
<evidence type="ECO:0000259" key="1">
    <source>
        <dbReference type="Pfam" id="PF04446"/>
    </source>
</evidence>
<dbReference type="GO" id="GO:0008193">
    <property type="term" value="F:tRNA guanylyltransferase activity"/>
    <property type="evidence" value="ECO:0007669"/>
    <property type="project" value="InterPro"/>
</dbReference>
<evidence type="ECO:0000313" key="2">
    <source>
        <dbReference type="EMBL" id="CAD6491205.1"/>
    </source>
</evidence>
<reference evidence="2" key="1">
    <citation type="submission" date="2020-10" db="EMBL/GenBank/DDBJ databases">
        <authorList>
            <person name="Hahn C.J."/>
            <person name="Laso-Perez R."/>
            <person name="Vulcano F."/>
            <person name="Vaziourakis K.-M."/>
            <person name="Stokke R."/>
            <person name="Steen I.H."/>
            <person name="Teske A."/>
            <person name="Boetius A."/>
            <person name="Liebeke M."/>
            <person name="Amann R."/>
            <person name="Knittel K."/>
        </authorList>
    </citation>
    <scope>NUCLEOTIDE SEQUENCE</scope>
    <source>
        <strain evidence="2">Gfbio:e3339647-f889-4370-9287-4fb5cb688e4c:AG393N10_GoMArc1</strain>
    </source>
</reference>
<comment type="caution">
    <text evidence="2">The sequence shown here is derived from an EMBL/GenBank/DDBJ whole genome shotgun (WGS) entry which is preliminary data.</text>
</comment>
<dbReference type="PANTHER" id="PTHR12729">
    <property type="entry name" value="TRNA(HIS) GUANYLYLTRANSFERASE-RELATED"/>
    <property type="match status" value="1"/>
</dbReference>
<dbReference type="AlphaFoldDB" id="A0A811T8S1"/>
<dbReference type="PANTHER" id="PTHR12729:SF6">
    <property type="entry name" value="TRNA(HIS) GUANYLYLTRANSFERASE-RELATED"/>
    <property type="match status" value="1"/>
</dbReference>
<protein>
    <submittedName>
        <fullName evidence="2">tRNAHis guanylyltransferase</fullName>
    </submittedName>
</protein>
<dbReference type="InterPro" id="IPR007537">
    <property type="entry name" value="tRNAHis_GuaTrfase_Thg1"/>
</dbReference>
<dbReference type="Proteomes" id="UP000637195">
    <property type="component" value="Unassembled WGS sequence"/>
</dbReference>